<dbReference type="KEGG" id="ehn:H9Q80_12860"/>
<accession>A0A7G9GK15</accession>
<dbReference type="InterPro" id="IPR011426">
    <property type="entry name" value="CamS"/>
</dbReference>
<dbReference type="Proteomes" id="UP000515856">
    <property type="component" value="Chromosome"/>
</dbReference>
<evidence type="ECO:0000313" key="1">
    <source>
        <dbReference type="EMBL" id="QNM11147.1"/>
    </source>
</evidence>
<keyword evidence="2" id="KW-1185">Reference proteome</keyword>
<sequence>MKLKDLGLIALSGVLLLSGCNNSDDKKKDKNDGKETVAIREGDYTALLPFDVSDARLKHMTMVTNLNDTLEIANGLMKYSKQHFSPDTYTYRESQFLDYNTLDASADKNGLLGRKSEENPIGLNPENGTAFQTDKGTIKDPVILVDIFEIDWYKGEELSGLSLAMVVNSQDVDEKNQKYTIKESDMKKYESVYGQRLLQYMRDTYPQMKKLPIYVTVYDIAGDQEGIPGTFKREGYVKGDATSIDFSDINANWVLFPTDESDKKDATTNTAFVNYKKALAELDLGDDTSIIGKGYFENDSLNELKISVVAHAKTGMEMNAIAQLLVENLDEFATSYRITVDVSCDNNHYAAIEREKNSSKVTTILF</sequence>
<proteinExistence type="predicted"/>
<protein>
    <submittedName>
        <fullName evidence="1">CamS family sex pheromone protein</fullName>
    </submittedName>
</protein>
<dbReference type="RefSeq" id="WP_117451543.1">
    <property type="nucleotide sequence ID" value="NZ_CP060636.1"/>
</dbReference>
<dbReference type="CDD" id="cd13441">
    <property type="entry name" value="CamS_repeat_1"/>
    <property type="match status" value="1"/>
</dbReference>
<gene>
    <name evidence="1" type="ORF">H9Q80_12860</name>
</gene>
<evidence type="ECO:0000313" key="2">
    <source>
        <dbReference type="Proteomes" id="UP000515856"/>
    </source>
</evidence>
<dbReference type="Gene3D" id="3.10.570.10">
    <property type="entry name" value="sex pheromone staph- cam373 precursor domain"/>
    <property type="match status" value="1"/>
</dbReference>
<reference evidence="1 2" key="1">
    <citation type="submission" date="2020-08" db="EMBL/GenBank/DDBJ databases">
        <authorList>
            <person name="Liu C."/>
            <person name="Sun Q."/>
        </authorList>
    </citation>
    <scope>NUCLEOTIDE SEQUENCE [LARGE SCALE GENOMIC DNA]</scope>
    <source>
        <strain evidence="1 2">NSJ-61</strain>
    </source>
</reference>
<organism evidence="1 2">
    <name type="scientific">[Eubacterium] hominis</name>
    <dbReference type="NCBI Taxonomy" id="2764325"/>
    <lineage>
        <taxon>Bacteria</taxon>
        <taxon>Bacillati</taxon>
        <taxon>Bacillota</taxon>
        <taxon>Erysipelotrichia</taxon>
        <taxon>Erysipelotrichales</taxon>
        <taxon>Erysipelotrichaceae</taxon>
        <taxon>Amedibacillus</taxon>
    </lineage>
</organism>
<dbReference type="AlphaFoldDB" id="A0A7G9GK15"/>
<name>A0A7G9GK15_9FIRM</name>
<dbReference type="PROSITE" id="PS51257">
    <property type="entry name" value="PROKAR_LIPOPROTEIN"/>
    <property type="match status" value="1"/>
</dbReference>
<dbReference type="EMBL" id="CP060636">
    <property type="protein sequence ID" value="QNM11147.1"/>
    <property type="molecule type" value="Genomic_DNA"/>
</dbReference>
<dbReference type="Pfam" id="PF07537">
    <property type="entry name" value="CamS"/>
    <property type="match status" value="1"/>
</dbReference>